<dbReference type="AlphaFoldDB" id="A0A7M2XVK5"/>
<organism evidence="2 3">
    <name type="scientific">Rhodococcus pyridinivorans</name>
    <dbReference type="NCBI Taxonomy" id="103816"/>
    <lineage>
        <taxon>Bacteria</taxon>
        <taxon>Bacillati</taxon>
        <taxon>Actinomycetota</taxon>
        <taxon>Actinomycetes</taxon>
        <taxon>Mycobacteriales</taxon>
        <taxon>Nocardiaceae</taxon>
        <taxon>Rhodococcus</taxon>
    </lineage>
</organism>
<gene>
    <name evidence="2" type="ORF">INP59_27310</name>
</gene>
<proteinExistence type="predicted"/>
<dbReference type="InterPro" id="IPR025159">
    <property type="entry name" value="AbiEi_N"/>
</dbReference>
<dbReference type="RefSeq" id="WP_138845964.1">
    <property type="nucleotide sequence ID" value="NZ_CP040720.1"/>
</dbReference>
<evidence type="ECO:0000313" key="3">
    <source>
        <dbReference type="Proteomes" id="UP000593818"/>
    </source>
</evidence>
<evidence type="ECO:0000313" key="2">
    <source>
        <dbReference type="EMBL" id="QOW01867.1"/>
    </source>
</evidence>
<dbReference type="Proteomes" id="UP000593818">
    <property type="component" value="Plasmid pSID"/>
</dbReference>
<evidence type="ECO:0000259" key="1">
    <source>
        <dbReference type="Pfam" id="PF13338"/>
    </source>
</evidence>
<keyword evidence="2" id="KW-0614">Plasmid</keyword>
<dbReference type="GeneID" id="86868577"/>
<keyword evidence="3" id="KW-1185">Reference proteome</keyword>
<protein>
    <submittedName>
        <fullName evidence="2">Type IV toxin-antitoxin system AbiEi family antitoxin domain-containing protein</fullName>
    </submittedName>
</protein>
<geneLocation type="plasmid" evidence="2 3">
    <name>pSID</name>
</geneLocation>
<feature type="domain" description="AbiEi antitoxin N-terminal" evidence="1">
    <location>
        <begin position="11"/>
        <end position="52"/>
    </location>
</feature>
<reference evidence="2 3" key="1">
    <citation type="submission" date="2020-10" db="EMBL/GenBank/DDBJ databases">
        <title>Whole genome sequence of oil-degrading bacteria Rhodococcus pyridinivorans strain 5Ap.</title>
        <authorList>
            <person name="Akhremchuk A.E."/>
            <person name="Valentovich L.N."/>
            <person name="Charniauskaya M.I."/>
            <person name="Bukliarevich H.A."/>
            <person name="Titok M.A."/>
        </authorList>
    </citation>
    <scope>NUCLEOTIDE SEQUENCE [LARGE SCALE GENOMIC DNA]</scope>
    <source>
        <strain evidence="2 3">5Ap</strain>
        <plasmid evidence="2 3">pSID</plasmid>
    </source>
</reference>
<dbReference type="Pfam" id="PF13338">
    <property type="entry name" value="AbiEi_4"/>
    <property type="match status" value="1"/>
</dbReference>
<accession>A0A7M2XVK5</accession>
<name>A0A7M2XVK5_9NOCA</name>
<dbReference type="EMBL" id="CP063453">
    <property type="protein sequence ID" value="QOW01867.1"/>
    <property type="molecule type" value="Genomic_DNA"/>
</dbReference>
<sequence length="211" mass="23080">MNGTRWLTIAAELATTQWGLFTTAQARAAGMHPKHLATLADAGAIHHVRHGIHRIHGAPWHPHEDLRAAWLALDPTRTADERLTEDPITAAVSHRSAAKVLQLGDVDADHLEFTLPRRRQTRLADQRFHVGALASDDTELVDGLPVTTAARTIDDLAADLLDGGHLAGIIHTAISTGRLTYDAAATILDRHSRRYGHPRNNGQRLLEHLLA</sequence>